<organism evidence="2 3">
    <name type="scientific">Ancylobacter crimeensis</name>
    <dbReference type="NCBI Taxonomy" id="2579147"/>
    <lineage>
        <taxon>Bacteria</taxon>
        <taxon>Pseudomonadati</taxon>
        <taxon>Pseudomonadota</taxon>
        <taxon>Alphaproteobacteria</taxon>
        <taxon>Hyphomicrobiales</taxon>
        <taxon>Xanthobacteraceae</taxon>
        <taxon>Ancylobacter</taxon>
    </lineage>
</organism>
<keyword evidence="3" id="KW-1185">Reference proteome</keyword>
<dbReference type="Proteomes" id="UP001203284">
    <property type="component" value="Unassembled WGS sequence"/>
</dbReference>
<evidence type="ECO:0000256" key="1">
    <source>
        <dbReference type="SAM" id="SignalP"/>
    </source>
</evidence>
<proteinExistence type="predicted"/>
<comment type="caution">
    <text evidence="2">The sequence shown here is derived from an EMBL/GenBank/DDBJ whole genome shotgun (WGS) entry which is preliminary data.</text>
</comment>
<feature type="chain" id="PRO_5045207981" evidence="1">
    <location>
        <begin position="31"/>
        <end position="101"/>
    </location>
</feature>
<gene>
    <name evidence="2" type="ORF">MWN34_11870</name>
</gene>
<name>A0ABT0DCD9_9HYPH</name>
<evidence type="ECO:0000313" key="2">
    <source>
        <dbReference type="EMBL" id="MCK0197609.1"/>
    </source>
</evidence>
<protein>
    <submittedName>
        <fullName evidence="2">Uncharacterized protein</fullName>
    </submittedName>
</protein>
<dbReference type="EMBL" id="JALKCH010000007">
    <property type="protein sequence ID" value="MCK0197609.1"/>
    <property type="molecule type" value="Genomic_DNA"/>
</dbReference>
<reference evidence="2 3" key="1">
    <citation type="submission" date="2022-04" db="EMBL/GenBank/DDBJ databases">
        <authorList>
            <person name="Grouzdev D.S."/>
            <person name="Pantiukh K.S."/>
            <person name="Krutkina M.S."/>
        </authorList>
    </citation>
    <scope>NUCLEOTIDE SEQUENCE [LARGE SCALE GENOMIC DNA]</scope>
    <source>
        <strain evidence="2 3">6x-1</strain>
    </source>
</reference>
<dbReference type="RefSeq" id="WP_247029471.1">
    <property type="nucleotide sequence ID" value="NZ_JALKCH010000007.1"/>
</dbReference>
<sequence length="101" mass="10242">MSARLMFTRRLAAGFAVLTLTGLAAAPALADRKGADACAGKLSGDGRMIYDQSVDRIAAGADVEDVVTEVTKSLAYGGKIGRLSARSNAEAAGACLVKIGP</sequence>
<feature type="signal peptide" evidence="1">
    <location>
        <begin position="1"/>
        <end position="30"/>
    </location>
</feature>
<evidence type="ECO:0000313" key="3">
    <source>
        <dbReference type="Proteomes" id="UP001203284"/>
    </source>
</evidence>
<keyword evidence="1" id="KW-0732">Signal</keyword>
<accession>A0ABT0DCD9</accession>